<dbReference type="Proteomes" id="UP000783686">
    <property type="component" value="Unassembled WGS sequence"/>
</dbReference>
<feature type="transmembrane region" description="Helical" evidence="5">
    <location>
        <begin position="34"/>
        <end position="60"/>
    </location>
</feature>
<dbReference type="AlphaFoldDB" id="A0A811KNZ2"/>
<keyword evidence="7" id="KW-1185">Reference proteome</keyword>
<gene>
    <name evidence="6" type="ORF">BOKJ2_LOCUS6888</name>
</gene>
<dbReference type="GO" id="GO:0016020">
    <property type="term" value="C:membrane"/>
    <property type="evidence" value="ECO:0007669"/>
    <property type="project" value="UniProtKB-SubCell"/>
</dbReference>
<dbReference type="EMBL" id="CAJFDH010000003">
    <property type="protein sequence ID" value="CAD5217039.1"/>
    <property type="molecule type" value="Genomic_DNA"/>
</dbReference>
<name>A0A811KNZ2_9BILA</name>
<evidence type="ECO:0000256" key="2">
    <source>
        <dbReference type="ARBA" id="ARBA00022692"/>
    </source>
</evidence>
<reference evidence="6" key="1">
    <citation type="submission" date="2020-09" db="EMBL/GenBank/DDBJ databases">
        <authorList>
            <person name="Kikuchi T."/>
        </authorList>
    </citation>
    <scope>NUCLEOTIDE SEQUENCE</scope>
    <source>
        <strain evidence="6">SH1</strain>
    </source>
</reference>
<dbReference type="InterPro" id="IPR029208">
    <property type="entry name" value="COX14"/>
</dbReference>
<comment type="subcellular location">
    <subcellularLocation>
        <location evidence="1">Membrane</location>
        <topology evidence="1">Single-pass membrane protein</topology>
    </subcellularLocation>
</comment>
<comment type="caution">
    <text evidence="6">The sequence shown here is derived from an EMBL/GenBank/DDBJ whole genome shotgun (WGS) entry which is preliminary data.</text>
</comment>
<sequence>MFFSLAKLAKPRPDRRPLYRRIFTNRRLDRLHRYTVRTIIGFILFSTSFCIVNGALYYVYVRPVKQEEQQLLERELIEADLAGFDVRSKH</sequence>
<evidence type="ECO:0000313" key="7">
    <source>
        <dbReference type="Proteomes" id="UP000614601"/>
    </source>
</evidence>
<evidence type="ECO:0000256" key="1">
    <source>
        <dbReference type="ARBA" id="ARBA00004167"/>
    </source>
</evidence>
<keyword evidence="2 5" id="KW-0812">Transmembrane</keyword>
<dbReference type="EMBL" id="CAJFCW020000003">
    <property type="protein sequence ID" value="CAG9107002.1"/>
    <property type="molecule type" value="Genomic_DNA"/>
</dbReference>
<protein>
    <submittedName>
        <fullName evidence="6">Uncharacterized protein</fullName>
    </submittedName>
</protein>
<accession>A0A811KNZ2</accession>
<evidence type="ECO:0000313" key="6">
    <source>
        <dbReference type="EMBL" id="CAD5217039.1"/>
    </source>
</evidence>
<dbReference type="OrthoDB" id="5783455at2759"/>
<keyword evidence="4 5" id="KW-0472">Membrane</keyword>
<evidence type="ECO:0000256" key="3">
    <source>
        <dbReference type="ARBA" id="ARBA00022989"/>
    </source>
</evidence>
<organism evidence="6 7">
    <name type="scientific">Bursaphelenchus okinawaensis</name>
    <dbReference type="NCBI Taxonomy" id="465554"/>
    <lineage>
        <taxon>Eukaryota</taxon>
        <taxon>Metazoa</taxon>
        <taxon>Ecdysozoa</taxon>
        <taxon>Nematoda</taxon>
        <taxon>Chromadorea</taxon>
        <taxon>Rhabditida</taxon>
        <taxon>Tylenchina</taxon>
        <taxon>Tylenchomorpha</taxon>
        <taxon>Aphelenchoidea</taxon>
        <taxon>Aphelenchoididae</taxon>
        <taxon>Bursaphelenchus</taxon>
    </lineage>
</organism>
<dbReference type="Pfam" id="PF14880">
    <property type="entry name" value="COX14"/>
    <property type="match status" value="1"/>
</dbReference>
<evidence type="ECO:0000256" key="5">
    <source>
        <dbReference type="SAM" id="Phobius"/>
    </source>
</evidence>
<keyword evidence="3 5" id="KW-1133">Transmembrane helix</keyword>
<dbReference type="Proteomes" id="UP000614601">
    <property type="component" value="Unassembled WGS sequence"/>
</dbReference>
<proteinExistence type="predicted"/>
<evidence type="ECO:0000256" key="4">
    <source>
        <dbReference type="ARBA" id="ARBA00023136"/>
    </source>
</evidence>